<dbReference type="EMBL" id="JBHRUV010000098">
    <property type="protein sequence ID" value="MFC3267264.1"/>
    <property type="molecule type" value="Genomic_DNA"/>
</dbReference>
<organism evidence="2 3">
    <name type="scientific">Camelimonas abortus</name>
    <dbReference type="NCBI Taxonomy" id="1017184"/>
    <lineage>
        <taxon>Bacteria</taxon>
        <taxon>Pseudomonadati</taxon>
        <taxon>Pseudomonadota</taxon>
        <taxon>Alphaproteobacteria</taxon>
        <taxon>Hyphomicrobiales</taxon>
        <taxon>Chelatococcaceae</taxon>
        <taxon>Camelimonas</taxon>
    </lineage>
</organism>
<gene>
    <name evidence="2" type="ORF">ACFOEX_13025</name>
</gene>
<keyword evidence="3" id="KW-1185">Reference proteome</keyword>
<sequence length="105" mass="11106">MTHPVRSILDHCAAIVDQRGQPYGGIEDSFARAATIAGALIGKALDPADVALVLHAVKLARLAGNPGHADSYDDGINYLAFARHLRGVPAPTVKTYDPIRTPIPI</sequence>
<protein>
    <submittedName>
        <fullName evidence="2">DUF6378 domain-containing protein</fullName>
    </submittedName>
</protein>
<proteinExistence type="predicted"/>
<evidence type="ECO:0000313" key="2">
    <source>
        <dbReference type="EMBL" id="MFC3267264.1"/>
    </source>
</evidence>
<name>A0ABV7LHJ5_9HYPH</name>
<dbReference type="Proteomes" id="UP001595536">
    <property type="component" value="Unassembled WGS sequence"/>
</dbReference>
<accession>A0ABV7LHJ5</accession>
<dbReference type="Pfam" id="PF19905">
    <property type="entry name" value="DUF6378"/>
    <property type="match status" value="1"/>
</dbReference>
<feature type="domain" description="DUF6378" evidence="1">
    <location>
        <begin position="8"/>
        <end position="85"/>
    </location>
</feature>
<comment type="caution">
    <text evidence="2">The sequence shown here is derived from an EMBL/GenBank/DDBJ whole genome shotgun (WGS) entry which is preliminary data.</text>
</comment>
<evidence type="ECO:0000259" key="1">
    <source>
        <dbReference type="Pfam" id="PF19905"/>
    </source>
</evidence>
<dbReference type="InterPro" id="IPR045958">
    <property type="entry name" value="DUF6378"/>
</dbReference>
<evidence type="ECO:0000313" key="3">
    <source>
        <dbReference type="Proteomes" id="UP001595536"/>
    </source>
</evidence>
<reference evidence="3" key="1">
    <citation type="journal article" date="2019" name="Int. J. Syst. Evol. Microbiol.">
        <title>The Global Catalogue of Microorganisms (GCM) 10K type strain sequencing project: providing services to taxonomists for standard genome sequencing and annotation.</title>
        <authorList>
            <consortium name="The Broad Institute Genomics Platform"/>
            <consortium name="The Broad Institute Genome Sequencing Center for Infectious Disease"/>
            <person name="Wu L."/>
            <person name="Ma J."/>
        </authorList>
    </citation>
    <scope>NUCLEOTIDE SEQUENCE [LARGE SCALE GENOMIC DNA]</scope>
    <source>
        <strain evidence="3">CCM 7941</strain>
    </source>
</reference>
<dbReference type="RefSeq" id="WP_376829161.1">
    <property type="nucleotide sequence ID" value="NZ_JBHLWR010000005.1"/>
</dbReference>